<feature type="compositionally biased region" description="Low complexity" evidence="3">
    <location>
        <begin position="274"/>
        <end position="287"/>
    </location>
</feature>
<dbReference type="AlphaFoldDB" id="A0A931MX29"/>
<dbReference type="SMART" id="SM00559">
    <property type="entry name" value="Ku78"/>
    <property type="match status" value="1"/>
</dbReference>
<feature type="region of interest" description="Disordered" evidence="3">
    <location>
        <begin position="256"/>
        <end position="294"/>
    </location>
</feature>
<dbReference type="GO" id="GO:0006303">
    <property type="term" value="P:double-strand break repair via nonhomologous end joining"/>
    <property type="evidence" value="ECO:0007669"/>
    <property type="project" value="UniProtKB-UniRule"/>
</dbReference>
<evidence type="ECO:0000313" key="6">
    <source>
        <dbReference type="Proteomes" id="UP000631694"/>
    </source>
</evidence>
<dbReference type="InterPro" id="IPR016194">
    <property type="entry name" value="SPOC-like_C_dom_sf"/>
</dbReference>
<comment type="subunit">
    <text evidence="2">Homodimer. Interacts with LigD.</text>
</comment>
<dbReference type="PANTHER" id="PTHR41251">
    <property type="entry name" value="NON-HOMOLOGOUS END JOINING PROTEIN KU"/>
    <property type="match status" value="1"/>
</dbReference>
<dbReference type="SUPFAM" id="SSF100939">
    <property type="entry name" value="SPOC domain-like"/>
    <property type="match status" value="1"/>
</dbReference>
<reference evidence="5" key="1">
    <citation type="submission" date="2020-12" db="EMBL/GenBank/DDBJ databases">
        <title>Methylobrevis albus sp. nov., isolated from fresh water lack sediment.</title>
        <authorList>
            <person name="Zou Q."/>
        </authorList>
    </citation>
    <scope>NUCLEOTIDE SEQUENCE</scope>
    <source>
        <strain evidence="5">L22</strain>
    </source>
</reference>
<dbReference type="CDD" id="cd00789">
    <property type="entry name" value="KU_like"/>
    <property type="match status" value="1"/>
</dbReference>
<comment type="function">
    <text evidence="2">With LigD forms a non-homologous end joining (NHEJ) DNA repair enzyme, which repairs dsDNA breaks with reduced fidelity. Binds linear dsDNA with 5'- and 3'- overhangs but not closed circular dsDNA nor ssDNA. Recruits and stimulates the ligase activity of LigD.</text>
</comment>
<protein>
    <recommendedName>
        <fullName evidence="2">Non-homologous end joining protein Ku</fullName>
    </recommendedName>
</protein>
<dbReference type="GO" id="GO:0003690">
    <property type="term" value="F:double-stranded DNA binding"/>
    <property type="evidence" value="ECO:0007669"/>
    <property type="project" value="UniProtKB-UniRule"/>
</dbReference>
<comment type="similarity">
    <text evidence="2">Belongs to the prokaryotic Ku family.</text>
</comment>
<evidence type="ECO:0000256" key="1">
    <source>
        <dbReference type="ARBA" id="ARBA00023125"/>
    </source>
</evidence>
<dbReference type="NCBIfam" id="TIGR02772">
    <property type="entry name" value="Ku_bact"/>
    <property type="match status" value="1"/>
</dbReference>
<dbReference type="RefSeq" id="WP_197311452.1">
    <property type="nucleotide sequence ID" value="NZ_JADZLT010000050.1"/>
</dbReference>
<evidence type="ECO:0000256" key="3">
    <source>
        <dbReference type="SAM" id="MobiDB-lite"/>
    </source>
</evidence>
<accession>A0A931MX29</accession>
<keyword evidence="2" id="KW-0234">DNA repair</keyword>
<evidence type="ECO:0000259" key="4">
    <source>
        <dbReference type="SMART" id="SM00559"/>
    </source>
</evidence>
<comment type="caution">
    <text evidence="5">The sequence shown here is derived from an EMBL/GenBank/DDBJ whole genome shotgun (WGS) entry which is preliminary data.</text>
</comment>
<keyword evidence="1 2" id="KW-0238">DNA-binding</keyword>
<evidence type="ECO:0000256" key="2">
    <source>
        <dbReference type="HAMAP-Rule" id="MF_01875"/>
    </source>
</evidence>
<dbReference type="EMBL" id="JADZLT010000050">
    <property type="protein sequence ID" value="MBH0238373.1"/>
    <property type="molecule type" value="Genomic_DNA"/>
</dbReference>
<dbReference type="InterPro" id="IPR006164">
    <property type="entry name" value="DNA_bd_Ku70/Ku80"/>
</dbReference>
<keyword evidence="2" id="KW-0233">DNA recombination</keyword>
<dbReference type="PANTHER" id="PTHR41251:SF1">
    <property type="entry name" value="NON-HOMOLOGOUS END JOINING PROTEIN KU"/>
    <property type="match status" value="1"/>
</dbReference>
<organism evidence="5 6">
    <name type="scientific">Methylobrevis albus</name>
    <dbReference type="NCBI Taxonomy" id="2793297"/>
    <lineage>
        <taxon>Bacteria</taxon>
        <taxon>Pseudomonadati</taxon>
        <taxon>Pseudomonadota</taxon>
        <taxon>Alphaproteobacteria</taxon>
        <taxon>Hyphomicrobiales</taxon>
        <taxon>Pleomorphomonadaceae</taxon>
        <taxon>Methylobrevis</taxon>
    </lineage>
</organism>
<dbReference type="Gene3D" id="2.40.290.10">
    <property type="match status" value="1"/>
</dbReference>
<gene>
    <name evidence="2" type="primary">ku</name>
    <name evidence="5" type="ORF">I5731_11100</name>
</gene>
<dbReference type="Proteomes" id="UP000631694">
    <property type="component" value="Unassembled WGS sequence"/>
</dbReference>
<feature type="domain" description="Ku" evidence="4">
    <location>
        <begin position="55"/>
        <end position="185"/>
    </location>
</feature>
<dbReference type="InterPro" id="IPR009187">
    <property type="entry name" value="Prok_Ku"/>
</dbReference>
<dbReference type="Pfam" id="PF02735">
    <property type="entry name" value="Ku"/>
    <property type="match status" value="1"/>
</dbReference>
<sequence>MAPRANWKGFLKVAEVSCPVALYTAASTSERIAFHTINRATGNRVHREFVDSETGKPVEKDDQVKGYEVASGDFVVLTPEEVAAAVPESDKTLAISAFIGCDDIDEVYFDKPYYLGPADKSAHDAFALIREGMRKKNVAAIGQAILFKRARTLLIRPHGDGLVATTLNYDYEVNAAAEAFDDIPAMKLEGEMLELAQHIIKTKTGKFDPSTFEDRYDDALADLVKAKIEGKPIEIRKPAPPDKVVDLMAALRESAGMGGKASGKSAPKKEAAAKSKTTAKSKTAPKAAPRRKAG</sequence>
<keyword evidence="6" id="KW-1185">Reference proteome</keyword>
<dbReference type="PIRSF" id="PIRSF006493">
    <property type="entry name" value="Prok_Ku"/>
    <property type="match status" value="1"/>
</dbReference>
<name>A0A931MX29_9HYPH</name>
<dbReference type="GO" id="GO:0006310">
    <property type="term" value="P:DNA recombination"/>
    <property type="evidence" value="ECO:0007669"/>
    <property type="project" value="UniProtKB-KW"/>
</dbReference>
<keyword evidence="2" id="KW-0227">DNA damage</keyword>
<dbReference type="HAMAP" id="MF_01875">
    <property type="entry name" value="Prokaryotic_Ku"/>
    <property type="match status" value="1"/>
</dbReference>
<evidence type="ECO:0000313" key="5">
    <source>
        <dbReference type="EMBL" id="MBH0238373.1"/>
    </source>
</evidence>
<proteinExistence type="inferred from homology"/>